<dbReference type="AlphaFoldDB" id="A0A6J1X729"/>
<keyword evidence="1" id="KW-0812">Transmembrane</keyword>
<keyword evidence="1" id="KW-0472">Membrane</keyword>
<protein>
    <submittedName>
        <fullName evidence="3">Uncharacterized protein LOC113521070</fullName>
    </submittedName>
</protein>
<feature type="transmembrane region" description="Helical" evidence="1">
    <location>
        <begin position="20"/>
        <end position="43"/>
    </location>
</feature>
<dbReference type="OrthoDB" id="7439829at2759"/>
<dbReference type="KEGG" id="gmw:113521070"/>
<evidence type="ECO:0000313" key="3">
    <source>
        <dbReference type="RefSeq" id="XP_026762310.1"/>
    </source>
</evidence>
<accession>A0A6J1X729</accession>
<evidence type="ECO:0000313" key="2">
    <source>
        <dbReference type="Proteomes" id="UP001652740"/>
    </source>
</evidence>
<dbReference type="GeneID" id="113521070"/>
<dbReference type="Proteomes" id="UP001652740">
    <property type="component" value="Unplaced"/>
</dbReference>
<keyword evidence="1" id="KW-1133">Transmembrane helix</keyword>
<name>A0A6J1X729_GALME</name>
<evidence type="ECO:0000256" key="1">
    <source>
        <dbReference type="SAM" id="Phobius"/>
    </source>
</evidence>
<organism evidence="2 3">
    <name type="scientific">Galleria mellonella</name>
    <name type="common">Greater wax moth</name>
    <dbReference type="NCBI Taxonomy" id="7137"/>
    <lineage>
        <taxon>Eukaryota</taxon>
        <taxon>Metazoa</taxon>
        <taxon>Ecdysozoa</taxon>
        <taxon>Arthropoda</taxon>
        <taxon>Hexapoda</taxon>
        <taxon>Insecta</taxon>
        <taxon>Pterygota</taxon>
        <taxon>Neoptera</taxon>
        <taxon>Endopterygota</taxon>
        <taxon>Lepidoptera</taxon>
        <taxon>Glossata</taxon>
        <taxon>Ditrysia</taxon>
        <taxon>Pyraloidea</taxon>
        <taxon>Pyralidae</taxon>
        <taxon>Galleriinae</taxon>
        <taxon>Galleria</taxon>
    </lineage>
</organism>
<feature type="transmembrane region" description="Helical" evidence="1">
    <location>
        <begin position="64"/>
        <end position="89"/>
    </location>
</feature>
<feature type="transmembrane region" description="Helical" evidence="1">
    <location>
        <begin position="135"/>
        <end position="159"/>
    </location>
</feature>
<gene>
    <name evidence="3" type="primary">LOC113521070</name>
</gene>
<dbReference type="InParanoid" id="A0A6J1X729"/>
<reference evidence="3" key="1">
    <citation type="submission" date="2025-08" db="UniProtKB">
        <authorList>
            <consortium name="RefSeq"/>
        </authorList>
    </citation>
    <scope>IDENTIFICATION</scope>
    <source>
        <tissue evidence="3">Whole larvae</tissue>
    </source>
</reference>
<sequence length="165" mass="17858">MDMPEVNKLFGIFPLKYGSYLISLFGLGSGGVGIAGIILYGIAENIIMAIFCGHTSIDEGIKKTVLMSIGLTSLLMLVANALLFLGVTFTIPGCVNSAVRVMLAMCVLIMLGAIILPVSCFFLSSMCLVKKISSVVMVLVVLTVTIFLELWLYFMVVAWNFEQTL</sequence>
<keyword evidence="2" id="KW-1185">Reference proteome</keyword>
<dbReference type="RefSeq" id="XP_026762310.1">
    <property type="nucleotide sequence ID" value="XM_026906509.3"/>
</dbReference>
<feature type="transmembrane region" description="Helical" evidence="1">
    <location>
        <begin position="101"/>
        <end position="123"/>
    </location>
</feature>
<proteinExistence type="predicted"/>